<dbReference type="PIRSF" id="PIRSF016184">
    <property type="entry name" value="PhzC_PhzF"/>
    <property type="match status" value="1"/>
</dbReference>
<proteinExistence type="predicted"/>
<sequence>MKIYNTTVFAYKNQGGNPCPVVLEADELSYDDMIYIAKKLKLEVGFVLNSNNPSCEYEFKYFVPNKEMEMCVHATIACVTILKKNKYLDKNKFSVETLAGVLEIEIIGDDTDFKVKVKQGNPEISNQLIDKVDIAKALNVSVNQFTGNPVKNISTSRFKTIIELKDVVTLNKLTPNYDYLWKVCDKIGSTGFYPFVKDEKNIYHARQFPNNTGYIEDSATGVAASALGIYIKDVMNQSFNELKVYQGFAMSSPSEIVVMNDYISNFVIGNAIIY</sequence>
<dbReference type="GO" id="GO:0005737">
    <property type="term" value="C:cytoplasm"/>
    <property type="evidence" value="ECO:0007669"/>
    <property type="project" value="TreeGrafter"/>
</dbReference>
<keyword evidence="2" id="KW-0413">Isomerase</keyword>
<dbReference type="AlphaFoldDB" id="A0AB74Q300"/>
<evidence type="ECO:0000256" key="1">
    <source>
        <dbReference type="PIRSR" id="PIRSR016184-1"/>
    </source>
</evidence>
<dbReference type="SUPFAM" id="SSF54506">
    <property type="entry name" value="Diaminopimelate epimerase-like"/>
    <property type="match status" value="1"/>
</dbReference>
<dbReference type="PANTHER" id="PTHR13774">
    <property type="entry name" value="PHENAZINE BIOSYNTHESIS PROTEIN"/>
    <property type="match status" value="1"/>
</dbReference>
<dbReference type="EC" id="5.1.-.-" evidence="2"/>
<accession>A0AB74Q300</accession>
<dbReference type="EMBL" id="LR133917">
    <property type="protein sequence ID" value="VDY49029.1"/>
    <property type="molecule type" value="Genomic_DNA"/>
</dbReference>
<reference evidence="2" key="1">
    <citation type="submission" date="2018-12" db="EMBL/GenBank/DDBJ databases">
        <authorList>
            <consortium name="Pathogen Informatics"/>
        </authorList>
    </citation>
    <scope>NUCLEOTIDE SEQUENCE</scope>
    <source>
        <strain evidence="2">NCTC8317</strain>
    </source>
</reference>
<dbReference type="NCBIfam" id="TIGR00654">
    <property type="entry name" value="PhzF_family"/>
    <property type="match status" value="1"/>
</dbReference>
<feature type="active site" evidence="1">
    <location>
        <position position="43"/>
    </location>
</feature>
<dbReference type="GO" id="GO:0016853">
    <property type="term" value="F:isomerase activity"/>
    <property type="evidence" value="ECO:0007669"/>
    <property type="project" value="UniProtKB-KW"/>
</dbReference>
<gene>
    <name evidence="2" type="primary">yddE</name>
    <name evidence="2" type="ORF">NCTC8317_02161</name>
</gene>
<dbReference type="Gene3D" id="3.10.310.10">
    <property type="entry name" value="Diaminopimelate Epimerase, Chain A, domain 1"/>
    <property type="match status" value="2"/>
</dbReference>
<dbReference type="RefSeq" id="WP_000708541.1">
    <property type="nucleotide sequence ID" value="NZ_CABFMG010000022.1"/>
</dbReference>
<dbReference type="InterPro" id="IPR003719">
    <property type="entry name" value="Phenazine_PhzF-like"/>
</dbReference>
<evidence type="ECO:0000313" key="2">
    <source>
        <dbReference type="EMBL" id="VDY49029.1"/>
    </source>
</evidence>
<dbReference type="Proteomes" id="UP000280323">
    <property type="component" value="Chromosome"/>
</dbReference>
<name>A0AB74Q300_STAAU</name>
<organism evidence="2">
    <name type="scientific">Staphylococcus aureus</name>
    <dbReference type="NCBI Taxonomy" id="1280"/>
    <lineage>
        <taxon>Bacteria</taxon>
        <taxon>Bacillati</taxon>
        <taxon>Bacillota</taxon>
        <taxon>Bacilli</taxon>
        <taxon>Bacillales</taxon>
        <taxon>Staphylococcaceae</taxon>
        <taxon>Staphylococcus</taxon>
    </lineage>
</organism>
<protein>
    <submittedName>
        <fullName evidence="2">Phenazine biosynthesis, PhzF family protein</fullName>
        <ecNumber evidence="2">5.1.-.-</ecNumber>
    </submittedName>
</protein>
<dbReference type="Pfam" id="PF02567">
    <property type="entry name" value="PhzC-PhzF"/>
    <property type="match status" value="1"/>
</dbReference>